<name>A0A163YNI9_9BRAD</name>
<dbReference type="Pfam" id="PF20169">
    <property type="entry name" value="DUF6537"/>
    <property type="match status" value="1"/>
</dbReference>
<evidence type="ECO:0000259" key="1">
    <source>
        <dbReference type="Pfam" id="PF20169"/>
    </source>
</evidence>
<comment type="caution">
    <text evidence="2">The sequence shown here is derived from an EMBL/GenBank/DDBJ whole genome shotgun (WGS) entry which is preliminary data.</text>
</comment>
<dbReference type="EMBL" id="LVYV01000023">
    <property type="protein sequence ID" value="KZD22354.1"/>
    <property type="molecule type" value="Genomic_DNA"/>
</dbReference>
<dbReference type="STRING" id="943830.A4A58_09980"/>
<accession>A0A163YNI9</accession>
<dbReference type="OrthoDB" id="1490270at2"/>
<sequence length="281" mass="31845">MAGFINVIRSTLAELANRSEPAAPVLPVGLPAAVRPVAEDGVALLINYQSAVYAQLYSDRLRRFVGRRNVSDELFSEIARLLAMRMSYHDPIRIAQLKLQEPVISGRPPVVDKRRFRLDELVSALPEIVGDPLMWALERIYCAHRTVPIRFSKASIWGIKRLEFESWLRRWRLLSTRYETERVWVERWLHMIDRALTKQPDAAMAIVQTATMIEGYGTGYRQGMAAWHQIIDGLAKPAFDGTLVITDLADAITRARAVPRDPKGDQLRKAIGELRAHAVLN</sequence>
<evidence type="ECO:0000313" key="2">
    <source>
        <dbReference type="EMBL" id="KZD22354.1"/>
    </source>
</evidence>
<feature type="domain" description="DUF6537" evidence="1">
    <location>
        <begin position="34"/>
        <end position="232"/>
    </location>
</feature>
<dbReference type="Proteomes" id="UP000076574">
    <property type="component" value="Unassembled WGS sequence"/>
</dbReference>
<dbReference type="AlphaFoldDB" id="A0A163YNI9"/>
<dbReference type="InterPro" id="IPR046667">
    <property type="entry name" value="DUF6537"/>
</dbReference>
<dbReference type="RefSeq" id="WP_068735000.1">
    <property type="nucleotide sequence ID" value="NZ_LVYV01000023.1"/>
</dbReference>
<proteinExistence type="predicted"/>
<gene>
    <name evidence="2" type="ORF">A4A58_09980</name>
</gene>
<protein>
    <recommendedName>
        <fullName evidence="1">DUF6537 domain-containing protein</fullName>
    </recommendedName>
</protein>
<organism evidence="2 3">
    <name type="scientific">Tardiphaga robiniae</name>
    <dbReference type="NCBI Taxonomy" id="943830"/>
    <lineage>
        <taxon>Bacteria</taxon>
        <taxon>Pseudomonadati</taxon>
        <taxon>Pseudomonadota</taxon>
        <taxon>Alphaproteobacteria</taxon>
        <taxon>Hyphomicrobiales</taxon>
        <taxon>Nitrobacteraceae</taxon>
        <taxon>Tardiphaga</taxon>
    </lineage>
</organism>
<reference evidence="2 3" key="1">
    <citation type="submission" date="2016-03" db="EMBL/GenBank/DDBJ databases">
        <title>Microsymbionts genomes from the relict species Vavilovia formosa (Stev.) Fed.</title>
        <authorList>
            <person name="Kopat V."/>
            <person name="Chirak E."/>
            <person name="Kimeklis A."/>
            <person name="Andronov E."/>
        </authorList>
    </citation>
    <scope>NUCLEOTIDE SEQUENCE [LARGE SCALE GENOMIC DNA]</scope>
    <source>
        <strain evidence="2 3">Vaf07</strain>
    </source>
</reference>
<evidence type="ECO:0000313" key="3">
    <source>
        <dbReference type="Proteomes" id="UP000076574"/>
    </source>
</evidence>
<keyword evidence="3" id="KW-1185">Reference proteome</keyword>